<evidence type="ECO:0000259" key="2">
    <source>
        <dbReference type="Pfam" id="PF16655"/>
    </source>
</evidence>
<dbReference type="InterPro" id="IPR029052">
    <property type="entry name" value="Metallo-depent_PP-like"/>
</dbReference>
<sequence length="541" mass="59344">MTSSHDHPRGAAVTVRPSLSRRHFLATTGAAAGLAFLPPAATRLWRPRAAASTYPFTLGVASGDPLPDAVVIWTRLAPEPLEPGGGMGDVAVTVQWEVSATEDFRRPVRRGTTTAHPAEAHTVHVDVRGLDPHTWYWYRFRALGELSPPGRTRTAPARGSVTPVSFAFASCAQYEHGWFTAYRRLAEEDPDVVFHLGDYVYEFGGGVYEAPDGNVRTHVGGELVTLEDYRRRYAQYRTDPDLQLAHAAAPWIVTWDDHEVDNNYAAQIPEFADPAQGNDDEASFLARRAAAYQAYWEHLPLRPENRAVGPNLQLYRGFTYGDVASFSVLDTRQYRTDQPCGDPGPVAGCGEEHDPDATLLGETQARWLEDRLAASTATWNVLPQQVFLASTDGEPGPRDGGNGDGWDGYRASRDRLLGFVAERGVGNLAVLTGDVHNHYLADLRRDFEDETSPVLGTELVCTSIASGGDGSDRSAAYERLRPENPHLRYNSNRRGYVSCRADATTLRADFRVLDRVSTQDAPARTDASFVIEAGAPRAEPA</sequence>
<dbReference type="Gene3D" id="2.60.40.380">
    <property type="entry name" value="Purple acid phosphatase-like, N-terminal"/>
    <property type="match status" value="1"/>
</dbReference>
<dbReference type="InterPro" id="IPR018946">
    <property type="entry name" value="PhoD-like_MPP"/>
</dbReference>
<dbReference type="InterPro" id="IPR052900">
    <property type="entry name" value="Phospholipid_Metab_Enz"/>
</dbReference>
<dbReference type="AlphaFoldDB" id="A0A2W2BJV8"/>
<dbReference type="Pfam" id="PF09423">
    <property type="entry name" value="PhoD"/>
    <property type="match status" value="1"/>
</dbReference>
<accession>A0A2W2BJV8</accession>
<dbReference type="CDD" id="cd07389">
    <property type="entry name" value="MPP_PhoD"/>
    <property type="match status" value="1"/>
</dbReference>
<feature type="domain" description="Phospholipase D N-terminal" evidence="2">
    <location>
        <begin position="58"/>
        <end position="154"/>
    </location>
</feature>
<keyword evidence="4" id="KW-1185">Reference proteome</keyword>
<dbReference type="InterPro" id="IPR032093">
    <property type="entry name" value="PhoD_N"/>
</dbReference>
<dbReference type="InterPro" id="IPR006311">
    <property type="entry name" value="TAT_signal"/>
</dbReference>
<reference evidence="3 4" key="1">
    <citation type="submission" date="2018-01" db="EMBL/GenBank/DDBJ databases">
        <title>Draft genome sequence of Jiangella sp. GTF31.</title>
        <authorList>
            <person name="Sahin N."/>
            <person name="Ay H."/>
            <person name="Saygin H."/>
        </authorList>
    </citation>
    <scope>NUCLEOTIDE SEQUENCE [LARGE SCALE GENOMIC DNA]</scope>
    <source>
        <strain evidence="3 4">GTF31</strain>
    </source>
</reference>
<feature type="domain" description="PhoD-like phosphatase metallophosphatase" evidence="1">
    <location>
        <begin position="166"/>
        <end position="510"/>
    </location>
</feature>
<comment type="caution">
    <text evidence="3">The sequence shown here is derived from an EMBL/GenBank/DDBJ whole genome shotgun (WGS) entry which is preliminary data.</text>
</comment>
<evidence type="ECO:0000313" key="3">
    <source>
        <dbReference type="EMBL" id="PZF80588.1"/>
    </source>
</evidence>
<dbReference type="SUPFAM" id="SSF56300">
    <property type="entry name" value="Metallo-dependent phosphatases"/>
    <property type="match status" value="1"/>
</dbReference>
<dbReference type="Proteomes" id="UP000248764">
    <property type="component" value="Unassembled WGS sequence"/>
</dbReference>
<evidence type="ECO:0000313" key="4">
    <source>
        <dbReference type="Proteomes" id="UP000248764"/>
    </source>
</evidence>
<evidence type="ECO:0000259" key="1">
    <source>
        <dbReference type="Pfam" id="PF09423"/>
    </source>
</evidence>
<name>A0A2W2BJV8_9ACTN</name>
<dbReference type="PANTHER" id="PTHR43606:SF2">
    <property type="entry name" value="ALKALINE PHOSPHATASE FAMILY PROTEIN (AFU_ORTHOLOGUE AFUA_5G03860)"/>
    <property type="match status" value="1"/>
</dbReference>
<protein>
    <submittedName>
        <fullName evidence="3">Alkaline phosphatase</fullName>
    </submittedName>
</protein>
<dbReference type="PANTHER" id="PTHR43606">
    <property type="entry name" value="PHOSPHATASE, PUTATIVE (AFU_ORTHOLOGUE AFUA_6G08710)-RELATED"/>
    <property type="match status" value="1"/>
</dbReference>
<gene>
    <name evidence="3" type="ORF">C1I92_25235</name>
</gene>
<dbReference type="InterPro" id="IPR038607">
    <property type="entry name" value="PhoD-like_sf"/>
</dbReference>
<organism evidence="3 4">
    <name type="scientific">Jiangella anatolica</name>
    <dbReference type="NCBI Taxonomy" id="2670374"/>
    <lineage>
        <taxon>Bacteria</taxon>
        <taxon>Bacillati</taxon>
        <taxon>Actinomycetota</taxon>
        <taxon>Actinomycetes</taxon>
        <taxon>Jiangellales</taxon>
        <taxon>Jiangellaceae</taxon>
        <taxon>Jiangella</taxon>
    </lineage>
</organism>
<proteinExistence type="predicted"/>
<dbReference type="PROSITE" id="PS51318">
    <property type="entry name" value="TAT"/>
    <property type="match status" value="1"/>
</dbReference>
<dbReference type="Gene3D" id="3.60.21.70">
    <property type="entry name" value="PhoD-like phosphatase"/>
    <property type="match status" value="1"/>
</dbReference>
<dbReference type="Pfam" id="PF16655">
    <property type="entry name" value="PhoD_N"/>
    <property type="match status" value="1"/>
</dbReference>
<dbReference type="EMBL" id="POTW01000082">
    <property type="protein sequence ID" value="PZF80588.1"/>
    <property type="molecule type" value="Genomic_DNA"/>
</dbReference>